<dbReference type="Proteomes" id="UP000283255">
    <property type="component" value="Unassembled WGS sequence"/>
</dbReference>
<dbReference type="AlphaFoldDB" id="A0A418YB88"/>
<proteinExistence type="predicted"/>
<gene>
    <name evidence="1" type="ORF">D1Z90_16385</name>
</gene>
<comment type="caution">
    <text evidence="1">The sequence shown here is derived from an EMBL/GenBank/DDBJ whole genome shotgun (WGS) entry which is preliminary data.</text>
</comment>
<sequence length="75" mass="8779">MSNKLYRVTYFSEDGCKGQMTLETPYYICRNHDTELCIYDEKAYLGSDDMLQLMINQQLQQTADWCVVNVEALLI</sequence>
<evidence type="ECO:0000313" key="1">
    <source>
        <dbReference type="EMBL" id="RJG40231.1"/>
    </source>
</evidence>
<name>A0A418YB88_9GAMM</name>
<accession>A0A418YB88</accession>
<evidence type="ECO:0000313" key="2">
    <source>
        <dbReference type="Proteomes" id="UP000283255"/>
    </source>
</evidence>
<reference evidence="1 2" key="2">
    <citation type="submission" date="2019-01" db="EMBL/GenBank/DDBJ databases">
        <title>Motilimonas pumilus sp. nov., isolated from the gut of sea cucumber (Apostichopus japonicus).</title>
        <authorList>
            <person name="Wang F.-Q."/>
            <person name="Ren L.-H."/>
            <person name="Lin Y.-W."/>
            <person name="Sun G.-H."/>
            <person name="Du Z.-J."/>
            <person name="Zhao J.-X."/>
            <person name="Liu X.-J."/>
            <person name="Liu L.-J."/>
        </authorList>
    </citation>
    <scope>NUCLEOTIDE SEQUENCE [LARGE SCALE GENOMIC DNA]</scope>
    <source>
        <strain evidence="1 2">PLHSC7-2</strain>
    </source>
</reference>
<protein>
    <submittedName>
        <fullName evidence="1">Uncharacterized protein</fullName>
    </submittedName>
</protein>
<reference evidence="1 2" key="1">
    <citation type="submission" date="2018-09" db="EMBL/GenBank/DDBJ databases">
        <authorList>
            <person name="Wang F."/>
        </authorList>
    </citation>
    <scope>NUCLEOTIDE SEQUENCE [LARGE SCALE GENOMIC DNA]</scope>
    <source>
        <strain evidence="1 2">PLHSC7-2</strain>
    </source>
</reference>
<keyword evidence="2" id="KW-1185">Reference proteome</keyword>
<dbReference type="EMBL" id="QZCH01000026">
    <property type="protein sequence ID" value="RJG40231.1"/>
    <property type="molecule type" value="Genomic_DNA"/>
</dbReference>
<dbReference type="RefSeq" id="WP_119911884.1">
    <property type="nucleotide sequence ID" value="NZ_QZCH01000026.1"/>
</dbReference>
<organism evidence="1 2">
    <name type="scientific">Motilimonas pumila</name>
    <dbReference type="NCBI Taxonomy" id="2303987"/>
    <lineage>
        <taxon>Bacteria</taxon>
        <taxon>Pseudomonadati</taxon>
        <taxon>Pseudomonadota</taxon>
        <taxon>Gammaproteobacteria</taxon>
        <taxon>Alteromonadales</taxon>
        <taxon>Alteromonadales genera incertae sedis</taxon>
        <taxon>Motilimonas</taxon>
    </lineage>
</organism>